<dbReference type="GO" id="GO:0005886">
    <property type="term" value="C:plasma membrane"/>
    <property type="evidence" value="ECO:0007669"/>
    <property type="project" value="UniProtKB-SubCell"/>
</dbReference>
<evidence type="ECO:0000256" key="7">
    <source>
        <dbReference type="SAM" id="Phobius"/>
    </source>
</evidence>
<sequence>MAREFFFWLLLVSLVFLLTQVDWAFFQGNQPAQALVPGFVSKATIERQGNIEYGYVTLDGKQLFPVTANVTSGNTTTDLSPVQARIESIETTIYRLLKRDFSPQNFYVTVASLDRQTVILAGDPTKNIQEIILTVTELDSQFEGKPVSVLAKNWAWQLQQALLQAREDRRPEARQHQIFQAASIGIASGIISLALYGVHRWIYSLFDRRKQQLLQSAEEQLSLDLATPGGDINQNFQRLQALKQRQMLNLFLRRSLRLIQLVVWGVSLAGILLTFPETRSWGETLIAFTLKLFIIILSMLAAANISHFFVNQRLKSLVEEASIKPDEMQRMILRTPTLASGLNEILKFTAWCLAIAWLINWEQVPIGALWTGAGLLSVALSLVFQNLLRDWLNGFLIIFGDYYAVGDVVKIADTTGLVEAISLRSTKIRGDGGSLTTIPHGQVTTIRNLTKDWSRVDFSVIIARDADLAYAMQVMKRVAEDMASDPEWRLDILEPVSLIGVECLSASGTQISLWIKTKRSKQWTVERAFRYRLKQAFEREEIPIG</sequence>
<dbReference type="EMBL" id="JBAFSM010000089">
    <property type="protein sequence ID" value="MEG3440312.1"/>
    <property type="molecule type" value="Genomic_DNA"/>
</dbReference>
<keyword evidence="4 7" id="KW-0812">Transmembrane</keyword>
<dbReference type="GO" id="GO:0008381">
    <property type="term" value="F:mechanosensitive monoatomic ion channel activity"/>
    <property type="evidence" value="ECO:0007669"/>
    <property type="project" value="InterPro"/>
</dbReference>
<dbReference type="Gene3D" id="2.30.30.60">
    <property type="match status" value="1"/>
</dbReference>
<keyword evidence="3" id="KW-1003">Cell membrane</keyword>
<evidence type="ECO:0000256" key="2">
    <source>
        <dbReference type="ARBA" id="ARBA00008017"/>
    </source>
</evidence>
<comment type="caution">
    <text evidence="10">The sequence shown here is derived from an EMBL/GenBank/DDBJ whole genome shotgun (WGS) entry which is preliminary data.</text>
</comment>
<dbReference type="InterPro" id="IPR023408">
    <property type="entry name" value="MscS_beta-dom_sf"/>
</dbReference>
<feature type="transmembrane region" description="Helical" evidence="7">
    <location>
        <begin position="178"/>
        <end position="198"/>
    </location>
</feature>
<keyword evidence="6 7" id="KW-0472">Membrane</keyword>
<dbReference type="InterPro" id="IPR010920">
    <property type="entry name" value="LSM_dom_sf"/>
</dbReference>
<name>A0AAW9QR93_9CHRO</name>
<accession>A0AAW9QR93</accession>
<reference evidence="10 11" key="1">
    <citation type="submission" date="2024-01" db="EMBL/GenBank/DDBJ databases">
        <title>Genomic insights into the taxonomy and metabolism of the cyanobacterium Pannus brasiliensis CCIBt3594.</title>
        <authorList>
            <person name="Machado M."/>
            <person name="Botero N.B."/>
            <person name="Andreote A.P.D."/>
            <person name="Feitosa A.M.T."/>
            <person name="Popin R."/>
            <person name="Sivonen K."/>
            <person name="Fiore M.F."/>
        </authorList>
    </citation>
    <scope>NUCLEOTIDE SEQUENCE [LARGE SCALE GENOMIC DNA]</scope>
    <source>
        <strain evidence="10 11">CCIBt3594</strain>
    </source>
</reference>
<evidence type="ECO:0000256" key="1">
    <source>
        <dbReference type="ARBA" id="ARBA00004651"/>
    </source>
</evidence>
<organism evidence="10 11">
    <name type="scientific">Pannus brasiliensis CCIBt3594</name>
    <dbReference type="NCBI Taxonomy" id="1427578"/>
    <lineage>
        <taxon>Bacteria</taxon>
        <taxon>Bacillati</taxon>
        <taxon>Cyanobacteriota</taxon>
        <taxon>Cyanophyceae</taxon>
        <taxon>Oscillatoriophycideae</taxon>
        <taxon>Chroococcales</taxon>
        <taxon>Microcystaceae</taxon>
        <taxon>Pannus</taxon>
    </lineage>
</organism>
<feature type="transmembrane region" description="Helical" evidence="7">
    <location>
        <begin position="255"/>
        <end position="273"/>
    </location>
</feature>
<dbReference type="Gene3D" id="1.10.287.1260">
    <property type="match status" value="1"/>
</dbReference>
<dbReference type="PANTHER" id="PTHR30460">
    <property type="entry name" value="MODERATE CONDUCTANCE MECHANOSENSITIVE CHANNEL YBIO"/>
    <property type="match status" value="1"/>
</dbReference>
<dbReference type="AlphaFoldDB" id="A0AAW9QR93"/>
<dbReference type="SUPFAM" id="SSF50182">
    <property type="entry name" value="Sm-like ribonucleoproteins"/>
    <property type="match status" value="1"/>
</dbReference>
<dbReference type="InterPro" id="IPR045276">
    <property type="entry name" value="YbiO_bact"/>
</dbReference>
<dbReference type="InterPro" id="IPR049278">
    <property type="entry name" value="MS_channel_C"/>
</dbReference>
<dbReference type="SUPFAM" id="SSF82689">
    <property type="entry name" value="Mechanosensitive channel protein MscS (YggB), C-terminal domain"/>
    <property type="match status" value="1"/>
</dbReference>
<evidence type="ECO:0000256" key="5">
    <source>
        <dbReference type="ARBA" id="ARBA00022989"/>
    </source>
</evidence>
<evidence type="ECO:0000259" key="8">
    <source>
        <dbReference type="Pfam" id="PF00924"/>
    </source>
</evidence>
<comment type="subcellular location">
    <subcellularLocation>
        <location evidence="1">Cell membrane</location>
        <topology evidence="1">Multi-pass membrane protein</topology>
    </subcellularLocation>
</comment>
<evidence type="ECO:0000259" key="9">
    <source>
        <dbReference type="Pfam" id="PF21082"/>
    </source>
</evidence>
<dbReference type="Gene3D" id="3.30.70.100">
    <property type="match status" value="1"/>
</dbReference>
<evidence type="ECO:0000256" key="6">
    <source>
        <dbReference type="ARBA" id="ARBA00023136"/>
    </source>
</evidence>
<dbReference type="Pfam" id="PF21082">
    <property type="entry name" value="MS_channel_3rd"/>
    <property type="match status" value="1"/>
</dbReference>
<feature type="domain" description="Mechanosensitive ion channel MscS C-terminal" evidence="9">
    <location>
        <begin position="456"/>
        <end position="544"/>
    </location>
</feature>
<dbReference type="Pfam" id="PF00924">
    <property type="entry name" value="MS_channel_2nd"/>
    <property type="match status" value="1"/>
</dbReference>
<comment type="similarity">
    <text evidence="2">Belongs to the MscS (TC 1.A.23) family.</text>
</comment>
<protein>
    <submittedName>
        <fullName evidence="10">Mechanosensitive ion channel family protein</fullName>
    </submittedName>
</protein>
<feature type="transmembrane region" description="Helical" evidence="7">
    <location>
        <begin position="331"/>
        <end position="359"/>
    </location>
</feature>
<feature type="transmembrane region" description="Helical" evidence="7">
    <location>
        <begin position="285"/>
        <end position="310"/>
    </location>
</feature>
<gene>
    <name evidence="10" type="ORF">V0288_24505</name>
</gene>
<feature type="transmembrane region" description="Helical" evidence="7">
    <location>
        <begin position="365"/>
        <end position="384"/>
    </location>
</feature>
<keyword evidence="5 7" id="KW-1133">Transmembrane helix</keyword>
<dbReference type="InterPro" id="IPR006685">
    <property type="entry name" value="MscS_channel_2nd"/>
</dbReference>
<evidence type="ECO:0000256" key="4">
    <source>
        <dbReference type="ARBA" id="ARBA00022692"/>
    </source>
</evidence>
<feature type="domain" description="Mechanosensitive ion channel MscS" evidence="8">
    <location>
        <begin position="386"/>
        <end position="451"/>
    </location>
</feature>
<dbReference type="PANTHER" id="PTHR30460:SF0">
    <property type="entry name" value="MODERATE CONDUCTANCE MECHANOSENSITIVE CHANNEL YBIO"/>
    <property type="match status" value="1"/>
</dbReference>
<proteinExistence type="inferred from homology"/>
<dbReference type="InterPro" id="IPR011066">
    <property type="entry name" value="MscS_channel_C_sf"/>
</dbReference>
<evidence type="ECO:0000256" key="3">
    <source>
        <dbReference type="ARBA" id="ARBA00022475"/>
    </source>
</evidence>
<evidence type="ECO:0000313" key="11">
    <source>
        <dbReference type="Proteomes" id="UP001328733"/>
    </source>
</evidence>
<evidence type="ECO:0000313" key="10">
    <source>
        <dbReference type="EMBL" id="MEG3440312.1"/>
    </source>
</evidence>
<keyword evidence="11" id="KW-1185">Reference proteome</keyword>
<dbReference type="Proteomes" id="UP001328733">
    <property type="component" value="Unassembled WGS sequence"/>
</dbReference>